<dbReference type="Pfam" id="PF07508">
    <property type="entry name" value="Recombinase"/>
    <property type="match status" value="1"/>
</dbReference>
<dbReference type="EMBL" id="MFUW01000013">
    <property type="protein sequence ID" value="OGI90384.1"/>
    <property type="molecule type" value="Genomic_DNA"/>
</dbReference>
<feature type="domain" description="Recombinase" evidence="2">
    <location>
        <begin position="155"/>
        <end position="266"/>
    </location>
</feature>
<name>A0A1F6X870_9BACT</name>
<protein>
    <recommendedName>
        <fullName evidence="5">Recombinase domain-containing protein</fullName>
    </recommendedName>
</protein>
<dbReference type="InterPro" id="IPR038109">
    <property type="entry name" value="DNA_bind_recomb_sf"/>
</dbReference>
<dbReference type="GO" id="GO:0003677">
    <property type="term" value="F:DNA binding"/>
    <property type="evidence" value="ECO:0007669"/>
    <property type="project" value="InterPro"/>
</dbReference>
<dbReference type="InterPro" id="IPR006119">
    <property type="entry name" value="Resolv_N"/>
</dbReference>
<dbReference type="SMART" id="SM00857">
    <property type="entry name" value="Resolvase"/>
    <property type="match status" value="1"/>
</dbReference>
<dbReference type="PANTHER" id="PTHR30461">
    <property type="entry name" value="DNA-INVERTASE FROM LAMBDOID PROPHAGE"/>
    <property type="match status" value="1"/>
</dbReference>
<evidence type="ECO:0008006" key="5">
    <source>
        <dbReference type="Google" id="ProtNLM"/>
    </source>
</evidence>
<dbReference type="PANTHER" id="PTHR30461:SF23">
    <property type="entry name" value="DNA RECOMBINASE-RELATED"/>
    <property type="match status" value="1"/>
</dbReference>
<dbReference type="SUPFAM" id="SSF53041">
    <property type="entry name" value="Resolvase-like"/>
    <property type="match status" value="1"/>
</dbReference>
<dbReference type="Proteomes" id="UP000176814">
    <property type="component" value="Unassembled WGS sequence"/>
</dbReference>
<evidence type="ECO:0000313" key="4">
    <source>
        <dbReference type="Proteomes" id="UP000176814"/>
    </source>
</evidence>
<dbReference type="InterPro" id="IPR050639">
    <property type="entry name" value="SSR_resolvase"/>
</dbReference>
<evidence type="ECO:0000259" key="2">
    <source>
        <dbReference type="PROSITE" id="PS51737"/>
    </source>
</evidence>
<sequence>MKAIILARVSDKKQDSNQAQIDRVSDYIARKGLTPWKTYEIEESSTKGDREKFQLVVKEIQRSKEPIALVVDTVDRLQRSFKESVQLDELRKLGKIELHFYRENLVIHKNSNSADLIRWDMGVMFARSYVLQLSDNVKRKQEQMRRNGEWTGKPPIGYKSTHDSEGKRLDIIFDPGKSDLVKKMFELYATGNSSTLSVRTEIAKLGLESSTKKPLAPSMVEHVLKNPFYYGEMCSNDKLYPHKYQPLITKDLFLRCQQIRKSWNKKPFQAVAKPYIFRGLIRCAKCGCILSPETAKGRFIYYSCTNARKEICNKKFYIPERDLLKPVLKVLKKLEKIPQEKIDEIVDGLKESSASKVQYHTSAINELQKEYNEMQIKVDRMMDLLIDGSISRGDYESKLREMKSKQQDINIRLEDHTQADENYYLTAGIVLNLAKNAAKLFESSEVPQKRAILNYLLQNPTTRQKTLSFQLRSPFDVVFNLKYNPQLRR</sequence>
<proteinExistence type="predicted"/>
<evidence type="ECO:0000313" key="3">
    <source>
        <dbReference type="EMBL" id="OGI90384.1"/>
    </source>
</evidence>
<dbReference type="Pfam" id="PF13408">
    <property type="entry name" value="Zn_ribbon_recom"/>
    <property type="match status" value="1"/>
</dbReference>
<comment type="caution">
    <text evidence="3">The sequence shown here is derived from an EMBL/GenBank/DDBJ whole genome shotgun (WGS) entry which is preliminary data.</text>
</comment>
<evidence type="ECO:0000259" key="1">
    <source>
        <dbReference type="PROSITE" id="PS51736"/>
    </source>
</evidence>
<dbReference type="GO" id="GO:0000150">
    <property type="term" value="F:DNA strand exchange activity"/>
    <property type="evidence" value="ECO:0007669"/>
    <property type="project" value="InterPro"/>
</dbReference>
<dbReference type="Gene3D" id="3.40.50.1390">
    <property type="entry name" value="Resolvase, N-terminal catalytic domain"/>
    <property type="match status" value="1"/>
</dbReference>
<gene>
    <name evidence="3" type="ORF">A2911_00115</name>
</gene>
<dbReference type="Gene3D" id="3.90.1750.20">
    <property type="entry name" value="Putative Large Serine Recombinase, Chain B, Domain 2"/>
    <property type="match status" value="1"/>
</dbReference>
<dbReference type="InterPro" id="IPR011109">
    <property type="entry name" value="DNA_bind_recombinase_dom"/>
</dbReference>
<dbReference type="PROSITE" id="PS51737">
    <property type="entry name" value="RECOMBINASE_DNA_BIND"/>
    <property type="match status" value="1"/>
</dbReference>
<reference evidence="3 4" key="1">
    <citation type="journal article" date="2016" name="Nat. Commun.">
        <title>Thousands of microbial genomes shed light on interconnected biogeochemical processes in an aquifer system.</title>
        <authorList>
            <person name="Anantharaman K."/>
            <person name="Brown C.T."/>
            <person name="Hug L.A."/>
            <person name="Sharon I."/>
            <person name="Castelle C.J."/>
            <person name="Probst A.J."/>
            <person name="Thomas B.C."/>
            <person name="Singh A."/>
            <person name="Wilkins M.J."/>
            <person name="Karaoz U."/>
            <person name="Brodie E.L."/>
            <person name="Williams K.H."/>
            <person name="Hubbard S.S."/>
            <person name="Banfield J.F."/>
        </authorList>
    </citation>
    <scope>NUCLEOTIDE SEQUENCE [LARGE SCALE GENOMIC DNA]</scope>
</reference>
<feature type="domain" description="Resolvase/invertase-type recombinase catalytic" evidence="1">
    <location>
        <begin position="2"/>
        <end position="148"/>
    </location>
</feature>
<dbReference type="Pfam" id="PF00239">
    <property type="entry name" value="Resolvase"/>
    <property type="match status" value="1"/>
</dbReference>
<dbReference type="InterPro" id="IPR025827">
    <property type="entry name" value="Zn_ribbon_recom_dom"/>
</dbReference>
<organism evidence="3 4">
    <name type="scientific">Candidatus Nomurabacteria bacterium RIFCSPLOWO2_01_FULL_40_15</name>
    <dbReference type="NCBI Taxonomy" id="1801772"/>
    <lineage>
        <taxon>Bacteria</taxon>
        <taxon>Candidatus Nomuraibacteriota</taxon>
    </lineage>
</organism>
<dbReference type="AlphaFoldDB" id="A0A1F6X870"/>
<accession>A0A1F6X870</accession>
<dbReference type="InterPro" id="IPR036162">
    <property type="entry name" value="Resolvase-like_N_sf"/>
</dbReference>
<dbReference type="CDD" id="cd00338">
    <property type="entry name" value="Ser_Recombinase"/>
    <property type="match status" value="1"/>
</dbReference>
<dbReference type="PROSITE" id="PS51736">
    <property type="entry name" value="RECOMBINASES_3"/>
    <property type="match status" value="1"/>
</dbReference>